<comment type="caution">
    <text evidence="1">The sequence shown here is derived from an EMBL/GenBank/DDBJ whole genome shotgun (WGS) entry which is preliminary data.</text>
</comment>
<reference evidence="1" key="1">
    <citation type="submission" date="2021-02" db="EMBL/GenBank/DDBJ databases">
        <authorList>
            <person name="Han P."/>
        </authorList>
    </citation>
    <scope>NUCLEOTIDE SEQUENCE</scope>
    <source>
        <strain evidence="1">Nitrosomonas nitrosa 18-3D</strain>
    </source>
</reference>
<name>A0A8H8YZJ8_9PROT</name>
<proteinExistence type="predicted"/>
<dbReference type="SUPFAM" id="SSF52540">
    <property type="entry name" value="P-loop containing nucleoside triphosphate hydrolases"/>
    <property type="match status" value="1"/>
</dbReference>
<dbReference type="AlphaFoldDB" id="A0A8H8YZJ8"/>
<gene>
    <name evidence="1" type="ORF">NMYAN_210006</name>
</gene>
<accession>A0A8H8YZJ8</accession>
<dbReference type="InterPro" id="IPR027417">
    <property type="entry name" value="P-loop_NTPase"/>
</dbReference>
<dbReference type="Gene3D" id="3.40.50.300">
    <property type="entry name" value="P-loop containing nucleotide triphosphate hydrolases"/>
    <property type="match status" value="1"/>
</dbReference>
<dbReference type="EMBL" id="CAJNAP010000014">
    <property type="protein sequence ID" value="CAE6505968.1"/>
    <property type="molecule type" value="Genomic_DNA"/>
</dbReference>
<organism evidence="1 2">
    <name type="scientific">Nitrosomonas nitrosa</name>
    <dbReference type="NCBI Taxonomy" id="52442"/>
    <lineage>
        <taxon>Bacteria</taxon>
        <taxon>Pseudomonadati</taxon>
        <taxon>Pseudomonadota</taxon>
        <taxon>Betaproteobacteria</taxon>
        <taxon>Nitrosomonadales</taxon>
        <taxon>Nitrosomonadaceae</taxon>
        <taxon>Nitrosomonas</taxon>
    </lineage>
</organism>
<evidence type="ECO:0000313" key="2">
    <source>
        <dbReference type="Proteomes" id="UP000601736"/>
    </source>
</evidence>
<sequence length="52" mass="5833">MLLERNLLYTGVTRGKQLVVIIAQPKALALAVKNQRSQRRVTNLKTRLSTNG</sequence>
<protein>
    <submittedName>
        <fullName evidence="1">Uncharacterized protein</fullName>
    </submittedName>
</protein>
<dbReference type="Proteomes" id="UP000601736">
    <property type="component" value="Unassembled WGS sequence"/>
</dbReference>
<evidence type="ECO:0000313" key="1">
    <source>
        <dbReference type="EMBL" id="CAE6505968.1"/>
    </source>
</evidence>